<organism evidence="3 4">
    <name type="scientific">Gordonia rubripertincta</name>
    <name type="common">Rhodococcus corallinus</name>
    <dbReference type="NCBI Taxonomy" id="36822"/>
    <lineage>
        <taxon>Bacteria</taxon>
        <taxon>Bacillati</taxon>
        <taxon>Actinomycetota</taxon>
        <taxon>Actinomycetes</taxon>
        <taxon>Mycobacteriales</taxon>
        <taxon>Gordoniaceae</taxon>
        <taxon>Gordonia</taxon>
    </lineage>
</organism>
<evidence type="ECO:0000256" key="2">
    <source>
        <dbReference type="ARBA" id="ARBA00022840"/>
    </source>
</evidence>
<keyword evidence="2" id="KW-0067">ATP-binding</keyword>
<dbReference type="EMBL" id="JAPWIE010000002">
    <property type="protein sequence ID" value="MCZ4549724.1"/>
    <property type="molecule type" value="Genomic_DNA"/>
</dbReference>
<dbReference type="GO" id="GO:0051301">
    <property type="term" value="P:cell division"/>
    <property type="evidence" value="ECO:0007669"/>
    <property type="project" value="UniProtKB-KW"/>
</dbReference>
<dbReference type="PANTHER" id="PTHR12169:SF6">
    <property type="entry name" value="AFG1-LIKE ATPASE"/>
    <property type="match status" value="1"/>
</dbReference>
<keyword evidence="1" id="KW-0547">Nucleotide-binding</keyword>
<dbReference type="PANTHER" id="PTHR12169">
    <property type="entry name" value="ATPASE N2B"/>
    <property type="match status" value="1"/>
</dbReference>
<dbReference type="InterPro" id="IPR005654">
    <property type="entry name" value="ATPase_AFG1-like"/>
</dbReference>
<dbReference type="InterPro" id="IPR027417">
    <property type="entry name" value="P-loop_NTPase"/>
</dbReference>
<dbReference type="Proteomes" id="UP001067235">
    <property type="component" value="Unassembled WGS sequence"/>
</dbReference>
<dbReference type="CDD" id="cd00009">
    <property type="entry name" value="AAA"/>
    <property type="match status" value="1"/>
</dbReference>
<keyword evidence="4" id="KW-1185">Reference proteome</keyword>
<evidence type="ECO:0000313" key="4">
    <source>
        <dbReference type="Proteomes" id="UP001067235"/>
    </source>
</evidence>
<dbReference type="Pfam" id="PF03969">
    <property type="entry name" value="AFG1_ATPase"/>
    <property type="match status" value="1"/>
</dbReference>
<keyword evidence="3" id="KW-0132">Cell division</keyword>
<comment type="caution">
    <text evidence="3">The sequence shown here is derived from an EMBL/GenBank/DDBJ whole genome shotgun (WGS) entry which is preliminary data.</text>
</comment>
<dbReference type="RefSeq" id="WP_301570244.1">
    <property type="nucleotide sequence ID" value="NZ_JAPWIE010000002.1"/>
</dbReference>
<reference evidence="3" key="1">
    <citation type="submission" date="2022-12" db="EMBL/GenBank/DDBJ databases">
        <authorList>
            <person name="Krivoruchko A.V."/>
            <person name="Elkin A."/>
        </authorList>
    </citation>
    <scope>NUCLEOTIDE SEQUENCE</scope>
    <source>
        <strain evidence="3">IEGM 1388</strain>
    </source>
</reference>
<protein>
    <submittedName>
        <fullName evidence="3">Cell division protein ZapE</fullName>
    </submittedName>
</protein>
<accession>A0ABT4MRT5</accession>
<proteinExistence type="predicted"/>
<keyword evidence="3" id="KW-0131">Cell cycle</keyword>
<evidence type="ECO:0000256" key="1">
    <source>
        <dbReference type="ARBA" id="ARBA00022741"/>
    </source>
</evidence>
<dbReference type="NCBIfam" id="NF040713">
    <property type="entry name" value="ZapE"/>
    <property type="match status" value="1"/>
</dbReference>
<dbReference type="SUPFAM" id="SSF52540">
    <property type="entry name" value="P-loop containing nucleoside triphosphate hydrolases"/>
    <property type="match status" value="1"/>
</dbReference>
<evidence type="ECO:0000313" key="3">
    <source>
        <dbReference type="EMBL" id="MCZ4549724.1"/>
    </source>
</evidence>
<dbReference type="Gene3D" id="3.40.50.300">
    <property type="entry name" value="P-loop containing nucleotide triphosphate hydrolases"/>
    <property type="match status" value="1"/>
</dbReference>
<name>A0ABT4MRT5_GORRU</name>
<gene>
    <name evidence="3" type="primary">zapE</name>
    <name evidence="3" type="ORF">O4213_07010</name>
</gene>
<sequence>MSTTRPQILSAIDDAALAEGIVLDDYQRQLVHRLADLDVTTQRRRRPCPRGLYVYGSAGRGKSWLAKAFYDAAPTPRKIRIHFHSFFDDLHRHMHTHRHDPSMMRQALDDVIGHSQLLYFDELHVHDSGDARLLTRMLEHVLTRRVTILATSNYAPDDLLPNPIWHHIFEPGIDLIKTHFDIHHLAGDTDYRAATRSGTSAGFSNSEWTSTATTQELPYPSELPTLTVGSRDFSVLAVRDNQLFVSFPQLCDSPLSTIEYLHWARIYTRWTILDIPEFACVSPEAQQRFINLIDILVDTDVQVTFVSAHTLTAFLDAASARPDAFRMASRLQLLRNRGQAHRAEDLHRLGQRLPPPT</sequence>